<keyword evidence="4" id="KW-1185">Reference proteome</keyword>
<dbReference type="SUPFAM" id="SSF48726">
    <property type="entry name" value="Immunoglobulin"/>
    <property type="match status" value="1"/>
</dbReference>
<evidence type="ECO:0000313" key="4">
    <source>
        <dbReference type="Proteomes" id="UP000265080"/>
    </source>
</evidence>
<dbReference type="Ensembl" id="ENSAPET00000024772.1">
    <property type="protein sequence ID" value="ENSAPEP00000024139.1"/>
    <property type="gene ID" value="ENSAPEG00000017162.1"/>
</dbReference>
<reference evidence="3" key="3">
    <citation type="submission" date="2025-09" db="UniProtKB">
        <authorList>
            <consortium name="Ensembl"/>
        </authorList>
    </citation>
    <scope>IDENTIFICATION</scope>
</reference>
<name>A0A3P8THF8_AMPPE</name>
<dbReference type="Gene3D" id="2.60.40.10">
    <property type="entry name" value="Immunoglobulins"/>
    <property type="match status" value="1"/>
</dbReference>
<accession>A0A3P8THF8</accession>
<dbReference type="Proteomes" id="UP000265080">
    <property type="component" value="Chromosome 23"/>
</dbReference>
<evidence type="ECO:0000256" key="1">
    <source>
        <dbReference type="SAM" id="SignalP"/>
    </source>
</evidence>
<reference evidence="3" key="2">
    <citation type="submission" date="2025-08" db="UniProtKB">
        <authorList>
            <consortium name="Ensembl"/>
        </authorList>
    </citation>
    <scope>IDENTIFICATION</scope>
</reference>
<dbReference type="InterPro" id="IPR013783">
    <property type="entry name" value="Ig-like_fold"/>
</dbReference>
<reference evidence="3 4" key="1">
    <citation type="submission" date="2018-03" db="EMBL/GenBank/DDBJ databases">
        <title>Finding Nemo's genes: A chromosome-scale reference assembly of the genome of the orange clownfish Amphiprion percula.</title>
        <authorList>
            <person name="Lehmann R."/>
        </authorList>
    </citation>
    <scope>NUCLEOTIDE SEQUENCE</scope>
</reference>
<dbReference type="AlphaFoldDB" id="A0A3P8THF8"/>
<evidence type="ECO:0000259" key="2">
    <source>
        <dbReference type="SMART" id="SM00409"/>
    </source>
</evidence>
<feature type="chain" id="PRO_5018094313" description="Immunoglobulin domain-containing protein" evidence="1">
    <location>
        <begin position="23"/>
        <end position="130"/>
    </location>
</feature>
<sequence length="130" mass="14959">MCLVSLKLYILTVLCCFFCLSAKEYITAVVGQNVILPCKVPNNNKTIRANMFSYVSLVLKDVMMEDAGRYECYVLQGETTSKTVYLEVHPPGYVTKSETKIQIRMKTTQRFRLNCRQCLHRADEMNIDTN</sequence>
<feature type="domain" description="Immunoglobulin" evidence="2">
    <location>
        <begin position="23"/>
        <end position="89"/>
    </location>
</feature>
<protein>
    <recommendedName>
        <fullName evidence="2">Immunoglobulin domain-containing protein</fullName>
    </recommendedName>
</protein>
<feature type="signal peptide" evidence="1">
    <location>
        <begin position="1"/>
        <end position="22"/>
    </location>
</feature>
<keyword evidence="1" id="KW-0732">Signal</keyword>
<dbReference type="InterPro" id="IPR003599">
    <property type="entry name" value="Ig_sub"/>
</dbReference>
<evidence type="ECO:0000313" key="3">
    <source>
        <dbReference type="Ensembl" id="ENSAPEP00000024139.1"/>
    </source>
</evidence>
<proteinExistence type="predicted"/>
<organism evidence="3 4">
    <name type="scientific">Amphiprion percula</name>
    <name type="common">Orange clownfish</name>
    <name type="synonym">Lutjanus percula</name>
    <dbReference type="NCBI Taxonomy" id="161767"/>
    <lineage>
        <taxon>Eukaryota</taxon>
        <taxon>Metazoa</taxon>
        <taxon>Chordata</taxon>
        <taxon>Craniata</taxon>
        <taxon>Vertebrata</taxon>
        <taxon>Euteleostomi</taxon>
        <taxon>Actinopterygii</taxon>
        <taxon>Neopterygii</taxon>
        <taxon>Teleostei</taxon>
        <taxon>Neoteleostei</taxon>
        <taxon>Acanthomorphata</taxon>
        <taxon>Ovalentaria</taxon>
        <taxon>Pomacentridae</taxon>
        <taxon>Amphiprion</taxon>
    </lineage>
</organism>
<dbReference type="GeneTree" id="ENSGT01150000289312"/>
<dbReference type="InterPro" id="IPR036179">
    <property type="entry name" value="Ig-like_dom_sf"/>
</dbReference>
<dbReference type="SMART" id="SM00409">
    <property type="entry name" value="IG"/>
    <property type="match status" value="1"/>
</dbReference>